<evidence type="ECO:0000256" key="3">
    <source>
        <dbReference type="ARBA" id="ARBA00022989"/>
    </source>
</evidence>
<protein>
    <recommendedName>
        <fullName evidence="9">DC-STAMP domain containing 1</fullName>
    </recommendedName>
</protein>
<keyword evidence="4" id="KW-0472">Membrane</keyword>
<evidence type="ECO:0000259" key="6">
    <source>
        <dbReference type="Pfam" id="PF26037"/>
    </source>
</evidence>
<proteinExistence type="predicted"/>
<dbReference type="Proteomes" id="UP000594220">
    <property type="component" value="Unplaced"/>
</dbReference>
<dbReference type="GeneTree" id="ENSGT00940000153269"/>
<keyword evidence="2" id="KW-0812">Transmembrane</keyword>
<evidence type="ECO:0000313" key="8">
    <source>
        <dbReference type="Proteomes" id="UP000594220"/>
    </source>
</evidence>
<dbReference type="Ensembl" id="ENSCPRT00005004071.1">
    <property type="protein sequence ID" value="ENSCPRP00005003483.1"/>
    <property type="gene ID" value="ENSCPRG00005002550.1"/>
</dbReference>
<sequence>AWGLDHVLYTSLSIIQHHSFVQYSFHSSHHLEVQVGGKSLLARLLRSTIGALNTSSETVLESNNLACLPQPRRMEQGDYMTSCLPLGVLVLLCLLQVYTHRLRRIIAAFFFPKREKKRVIFLYNEMLQKRQAFLQRQRLHLSPLQEPPVLRWCPRLRQCPLLRRLLRRRCVLCGSLEGPSAHTCPAPCGAQYCRPCWRDVGQACLACTAGPGPPSGDSSSEDQMTYAD</sequence>
<dbReference type="InterPro" id="IPR058842">
    <property type="entry name" value="DCST1_C"/>
</dbReference>
<reference evidence="7" key="2">
    <citation type="submission" date="2025-09" db="UniProtKB">
        <authorList>
            <consortium name="Ensembl"/>
        </authorList>
    </citation>
    <scope>IDENTIFICATION</scope>
</reference>
<keyword evidence="8" id="KW-1185">Reference proteome</keyword>
<dbReference type="InterPro" id="IPR051856">
    <property type="entry name" value="CSR-E3_Ligase_Protein"/>
</dbReference>
<evidence type="ECO:0000313" key="7">
    <source>
        <dbReference type="Ensembl" id="ENSCPRP00005003483.1"/>
    </source>
</evidence>
<organism evidence="7 8">
    <name type="scientific">Crocodylus porosus</name>
    <name type="common">Saltwater crocodile</name>
    <name type="synonym">Estuarine crocodile</name>
    <dbReference type="NCBI Taxonomy" id="8502"/>
    <lineage>
        <taxon>Eukaryota</taxon>
        <taxon>Metazoa</taxon>
        <taxon>Chordata</taxon>
        <taxon>Craniata</taxon>
        <taxon>Vertebrata</taxon>
        <taxon>Euteleostomi</taxon>
        <taxon>Archelosauria</taxon>
        <taxon>Archosauria</taxon>
        <taxon>Crocodylia</taxon>
        <taxon>Longirostres</taxon>
        <taxon>Crocodylidae</taxon>
        <taxon>Crocodylus</taxon>
    </lineage>
</organism>
<dbReference type="Pfam" id="PF26037">
    <property type="entry name" value="zf-RING_DCST1_C"/>
    <property type="match status" value="1"/>
</dbReference>
<evidence type="ECO:0008006" key="9">
    <source>
        <dbReference type="Google" id="ProtNLM"/>
    </source>
</evidence>
<accession>A0A7M4FS61</accession>
<keyword evidence="3" id="KW-1133">Transmembrane helix</keyword>
<dbReference type="OMA" id="CRPCWRD"/>
<dbReference type="PANTHER" id="PTHR21041:SF17">
    <property type="entry name" value="E3 UBIQUITIN-PROTEIN LIGASE DCST1"/>
    <property type="match status" value="1"/>
</dbReference>
<name>A0A7M4FS61_CROPO</name>
<dbReference type="GO" id="GO:0016020">
    <property type="term" value="C:membrane"/>
    <property type="evidence" value="ECO:0007669"/>
    <property type="project" value="UniProtKB-SubCell"/>
</dbReference>
<evidence type="ECO:0000259" key="5">
    <source>
        <dbReference type="Pfam" id="PF07782"/>
    </source>
</evidence>
<dbReference type="AlphaFoldDB" id="A0A7M4FS61"/>
<evidence type="ECO:0000256" key="2">
    <source>
        <dbReference type="ARBA" id="ARBA00022692"/>
    </source>
</evidence>
<evidence type="ECO:0000256" key="4">
    <source>
        <dbReference type="ARBA" id="ARBA00023136"/>
    </source>
</evidence>
<comment type="subcellular location">
    <subcellularLocation>
        <location evidence="1">Membrane</location>
        <topology evidence="1">Multi-pass membrane protein</topology>
    </subcellularLocation>
</comment>
<feature type="domain" description="E3 ubiquitin-protein ligase DCST1-like C-terminal" evidence="6">
    <location>
        <begin position="168"/>
        <end position="208"/>
    </location>
</feature>
<reference evidence="7" key="1">
    <citation type="submission" date="2025-08" db="UniProtKB">
        <authorList>
            <consortium name="Ensembl"/>
        </authorList>
    </citation>
    <scope>IDENTIFICATION</scope>
</reference>
<evidence type="ECO:0000256" key="1">
    <source>
        <dbReference type="ARBA" id="ARBA00004141"/>
    </source>
</evidence>
<dbReference type="Pfam" id="PF07782">
    <property type="entry name" value="DC_STAMP"/>
    <property type="match status" value="1"/>
</dbReference>
<feature type="domain" description="Dendritic cell-specific transmembrane protein-like" evidence="5">
    <location>
        <begin position="4"/>
        <end position="123"/>
    </location>
</feature>
<dbReference type="PANTHER" id="PTHR21041">
    <property type="entry name" value="DENDRITIC CELL-SPECIFIC TRANSMEMBRANE PROTEIN"/>
    <property type="match status" value="1"/>
</dbReference>
<dbReference type="InterPro" id="IPR012858">
    <property type="entry name" value="DC_STAMP-like"/>
</dbReference>